<comment type="caution">
    <text evidence="14">The sequence shown here is derived from an EMBL/GenBank/DDBJ whole genome shotgun (WGS) entry which is preliminary data.</text>
</comment>
<keyword evidence="8" id="KW-0626">Porin</keyword>
<evidence type="ECO:0000313" key="15">
    <source>
        <dbReference type="Proteomes" id="UP001365846"/>
    </source>
</evidence>
<evidence type="ECO:0000256" key="2">
    <source>
        <dbReference type="ARBA" id="ARBA00011233"/>
    </source>
</evidence>
<dbReference type="Gene3D" id="2.40.160.10">
    <property type="entry name" value="Porin"/>
    <property type="match status" value="1"/>
</dbReference>
<proteinExistence type="predicted"/>
<keyword evidence="4" id="KW-1134">Transmembrane beta strand</keyword>
<evidence type="ECO:0000256" key="1">
    <source>
        <dbReference type="ARBA" id="ARBA00004571"/>
    </source>
</evidence>
<dbReference type="Proteomes" id="UP001365846">
    <property type="component" value="Unassembled WGS sequence"/>
</dbReference>
<keyword evidence="10" id="KW-0998">Cell outer membrane</keyword>
<evidence type="ECO:0000256" key="5">
    <source>
        <dbReference type="ARBA" id="ARBA00022692"/>
    </source>
</evidence>
<evidence type="ECO:0000313" key="14">
    <source>
        <dbReference type="EMBL" id="MEJ8810626.1"/>
    </source>
</evidence>
<evidence type="ECO:0000256" key="9">
    <source>
        <dbReference type="ARBA" id="ARBA00023136"/>
    </source>
</evidence>
<name>A0ABU8VAW4_9BURK</name>
<keyword evidence="5" id="KW-0812">Transmembrane</keyword>
<feature type="region of interest" description="Disordered" evidence="11">
    <location>
        <begin position="375"/>
        <end position="398"/>
    </location>
</feature>
<keyword evidence="9" id="KW-0472">Membrane</keyword>
<evidence type="ECO:0000256" key="11">
    <source>
        <dbReference type="SAM" id="MobiDB-lite"/>
    </source>
</evidence>
<evidence type="ECO:0000256" key="12">
    <source>
        <dbReference type="SAM" id="SignalP"/>
    </source>
</evidence>
<dbReference type="RefSeq" id="WP_340355941.1">
    <property type="nucleotide sequence ID" value="NZ_JBBKZU010000002.1"/>
</dbReference>
<protein>
    <submittedName>
        <fullName evidence="14">Porin</fullName>
    </submittedName>
</protein>
<dbReference type="CDD" id="cd00342">
    <property type="entry name" value="gram_neg_porins"/>
    <property type="match status" value="1"/>
</dbReference>
<gene>
    <name evidence="14" type="ORF">WKW77_06070</name>
</gene>
<evidence type="ECO:0000256" key="4">
    <source>
        <dbReference type="ARBA" id="ARBA00022452"/>
    </source>
</evidence>
<sequence length="410" mass="43484">MKRTLSAVAGLAVAGVASAQSSVTLFGVFDVSISGYVNKAEDRQFPTQGSATTRRTVLTNSAYHSSRLGFRGTEDLGGGLAAGFWLEGAVNNDDGSGRAIGGGMNWQRRSTVSLSGFFGELRLGRDFTPTSYNDGVFDPFGNNGVGASAVGQANGKRSPGRFQNGFAENRTHIRASNSVSYFLPPNLGGAYGHFMYAFNEAEKYKPAIPGATDGDGALLIRPDSQRTGRYIGARGGYANGPLDVALAYGESTIADDFFDGTTTVLKLWNLGASYDLGTVKLMGEYSNAKAVTDRAHPLHRLAHMPNPGAKGWVLGATLPVGPGIIRASYSRIEYTRLLGATPEPKASQFALGYVHNLSKRTAMYATVARLSNRNGAEERVGGPEHLSSMNGRTLTPTTSTGYDLGIRHAF</sequence>
<evidence type="ECO:0000256" key="7">
    <source>
        <dbReference type="ARBA" id="ARBA00023065"/>
    </source>
</evidence>
<evidence type="ECO:0000256" key="6">
    <source>
        <dbReference type="ARBA" id="ARBA00022729"/>
    </source>
</evidence>
<feature type="compositionally biased region" description="Polar residues" evidence="11">
    <location>
        <begin position="387"/>
        <end position="398"/>
    </location>
</feature>
<accession>A0ABU8VAW4</accession>
<reference evidence="14 15" key="1">
    <citation type="submission" date="2024-03" db="EMBL/GenBank/DDBJ databases">
        <title>Novel species of the genus Variovorax.</title>
        <authorList>
            <person name="Liu Q."/>
            <person name="Xin Y.-H."/>
        </authorList>
    </citation>
    <scope>NUCLEOTIDE SEQUENCE [LARGE SCALE GENOMIC DNA]</scope>
    <source>
        <strain evidence="14 15">KACC 18899</strain>
    </source>
</reference>
<organism evidence="14 15">
    <name type="scientific">Variovorax ureilyticus</name>
    <dbReference type="NCBI Taxonomy" id="1836198"/>
    <lineage>
        <taxon>Bacteria</taxon>
        <taxon>Pseudomonadati</taxon>
        <taxon>Pseudomonadota</taxon>
        <taxon>Betaproteobacteria</taxon>
        <taxon>Burkholderiales</taxon>
        <taxon>Comamonadaceae</taxon>
        <taxon>Variovorax</taxon>
    </lineage>
</organism>
<evidence type="ECO:0000256" key="10">
    <source>
        <dbReference type="ARBA" id="ARBA00023237"/>
    </source>
</evidence>
<dbReference type="EMBL" id="JBBKZU010000002">
    <property type="protein sequence ID" value="MEJ8810626.1"/>
    <property type="molecule type" value="Genomic_DNA"/>
</dbReference>
<feature type="signal peptide" evidence="12">
    <location>
        <begin position="1"/>
        <end position="19"/>
    </location>
</feature>
<dbReference type="SUPFAM" id="SSF56935">
    <property type="entry name" value="Porins"/>
    <property type="match status" value="1"/>
</dbReference>
<dbReference type="Pfam" id="PF13609">
    <property type="entry name" value="Porin_4"/>
    <property type="match status" value="1"/>
</dbReference>
<dbReference type="InterPro" id="IPR033900">
    <property type="entry name" value="Gram_neg_porin_domain"/>
</dbReference>
<comment type="subunit">
    <text evidence="2">Homotrimer.</text>
</comment>
<dbReference type="InterPro" id="IPR023614">
    <property type="entry name" value="Porin_dom_sf"/>
</dbReference>
<evidence type="ECO:0000256" key="8">
    <source>
        <dbReference type="ARBA" id="ARBA00023114"/>
    </source>
</evidence>
<keyword evidence="7" id="KW-0406">Ion transport</keyword>
<evidence type="ECO:0000256" key="3">
    <source>
        <dbReference type="ARBA" id="ARBA00022448"/>
    </source>
</evidence>
<comment type="subcellular location">
    <subcellularLocation>
        <location evidence="1">Cell outer membrane</location>
        <topology evidence="1">Multi-pass membrane protein</topology>
    </subcellularLocation>
</comment>
<feature type="domain" description="Porin" evidence="13">
    <location>
        <begin position="7"/>
        <end position="374"/>
    </location>
</feature>
<evidence type="ECO:0000259" key="13">
    <source>
        <dbReference type="Pfam" id="PF13609"/>
    </source>
</evidence>
<keyword evidence="15" id="KW-1185">Reference proteome</keyword>
<keyword evidence="6 12" id="KW-0732">Signal</keyword>
<feature type="chain" id="PRO_5047221202" evidence="12">
    <location>
        <begin position="20"/>
        <end position="410"/>
    </location>
</feature>
<dbReference type="PANTHER" id="PTHR34501:SF9">
    <property type="entry name" value="MAJOR OUTER MEMBRANE PROTEIN P.IA"/>
    <property type="match status" value="1"/>
</dbReference>
<dbReference type="InterPro" id="IPR050298">
    <property type="entry name" value="Gram-neg_bact_OMP"/>
</dbReference>
<keyword evidence="3" id="KW-0813">Transport</keyword>
<dbReference type="PANTHER" id="PTHR34501">
    <property type="entry name" value="PROTEIN YDDL-RELATED"/>
    <property type="match status" value="1"/>
</dbReference>